<dbReference type="Proteomes" id="UP001054945">
    <property type="component" value="Unassembled WGS sequence"/>
</dbReference>
<dbReference type="AlphaFoldDB" id="A0AAV4WP76"/>
<name>A0AAV4WP76_CAEEX</name>
<comment type="caution">
    <text evidence="2">The sequence shown here is derived from an EMBL/GenBank/DDBJ whole genome shotgun (WGS) entry which is preliminary data.</text>
</comment>
<reference evidence="2 3" key="1">
    <citation type="submission" date="2021-06" db="EMBL/GenBank/DDBJ databases">
        <title>Caerostris extrusa draft genome.</title>
        <authorList>
            <person name="Kono N."/>
            <person name="Arakawa K."/>
        </authorList>
    </citation>
    <scope>NUCLEOTIDE SEQUENCE [LARGE SCALE GENOMIC DNA]</scope>
</reference>
<organism evidence="2 3">
    <name type="scientific">Caerostris extrusa</name>
    <name type="common">Bark spider</name>
    <name type="synonym">Caerostris bankana</name>
    <dbReference type="NCBI Taxonomy" id="172846"/>
    <lineage>
        <taxon>Eukaryota</taxon>
        <taxon>Metazoa</taxon>
        <taxon>Ecdysozoa</taxon>
        <taxon>Arthropoda</taxon>
        <taxon>Chelicerata</taxon>
        <taxon>Arachnida</taxon>
        <taxon>Araneae</taxon>
        <taxon>Araneomorphae</taxon>
        <taxon>Entelegynae</taxon>
        <taxon>Araneoidea</taxon>
        <taxon>Araneidae</taxon>
        <taxon>Caerostris</taxon>
    </lineage>
</organism>
<keyword evidence="3" id="KW-1185">Reference proteome</keyword>
<protein>
    <submittedName>
        <fullName evidence="2">Uncharacterized protein</fullName>
    </submittedName>
</protein>
<proteinExistence type="predicted"/>
<gene>
    <name evidence="2" type="ORF">CEXT_55161</name>
</gene>
<evidence type="ECO:0000313" key="3">
    <source>
        <dbReference type="Proteomes" id="UP001054945"/>
    </source>
</evidence>
<evidence type="ECO:0000256" key="1">
    <source>
        <dbReference type="SAM" id="MobiDB-lite"/>
    </source>
</evidence>
<evidence type="ECO:0000313" key="2">
    <source>
        <dbReference type="EMBL" id="GIY84637.1"/>
    </source>
</evidence>
<dbReference type="EMBL" id="BPLR01016535">
    <property type="protein sequence ID" value="GIY84637.1"/>
    <property type="molecule type" value="Genomic_DNA"/>
</dbReference>
<feature type="compositionally biased region" description="Polar residues" evidence="1">
    <location>
        <begin position="22"/>
        <end position="35"/>
    </location>
</feature>
<feature type="region of interest" description="Disordered" evidence="1">
    <location>
        <begin position="18"/>
        <end position="55"/>
    </location>
</feature>
<accession>A0AAV4WP76</accession>
<sequence>MHLNLALSSKSISGRVRLRGVTSGNPGSHVTSFSPDSDKGMLMGSGNEKHPLFPEDLSPYIDLQTSFHDPFQNSPQHRYFTNHEANEGKINYYGTV</sequence>